<dbReference type="AlphaFoldDB" id="A0A4R2CQE9"/>
<dbReference type="SUPFAM" id="SSF56219">
    <property type="entry name" value="DNase I-like"/>
    <property type="match status" value="1"/>
</dbReference>
<keyword evidence="2" id="KW-0540">Nuclease</keyword>
<dbReference type="InterPro" id="IPR005135">
    <property type="entry name" value="Endo/exonuclease/phosphatase"/>
</dbReference>
<protein>
    <submittedName>
        <fullName evidence="2">Endonuclease/exonuclease/phosphatase family protein</fullName>
    </submittedName>
</protein>
<feature type="domain" description="Endonuclease/exonuclease/phosphatase" evidence="1">
    <location>
        <begin position="4"/>
        <end position="259"/>
    </location>
</feature>
<dbReference type="GO" id="GO:0004519">
    <property type="term" value="F:endonuclease activity"/>
    <property type="evidence" value="ECO:0007669"/>
    <property type="project" value="UniProtKB-KW"/>
</dbReference>
<accession>A0A4R2CQE9</accession>
<proteinExistence type="predicted"/>
<organism evidence="2 3">
    <name type="scientific">Shinella granuli</name>
    <dbReference type="NCBI Taxonomy" id="323621"/>
    <lineage>
        <taxon>Bacteria</taxon>
        <taxon>Pseudomonadati</taxon>
        <taxon>Pseudomonadota</taxon>
        <taxon>Alphaproteobacteria</taxon>
        <taxon>Hyphomicrobiales</taxon>
        <taxon>Rhizobiaceae</taxon>
        <taxon>Shinella</taxon>
    </lineage>
</organism>
<keyword evidence="3" id="KW-1185">Reference proteome</keyword>
<sequence length="267" mass="29463">MRILSLNVWGGMLHASLIDYLRAVDADVYCLQEVPRAIAARSAWLTYRDGAVELQQRANLYRDIAAALPGHDGFFAPAMRGELTDDDRPCWQEFGLATFIRQDIAVIGQALDFVHGAFSPHGFGPHPRPRNAHAFRLYDYAADRALTVAQLHGLRTVDGKGDTPERAAQAEALAALIARLQHQDEGLVLCGDFNLLPQSHTFKTLAQIGLTDLVTTRGFTDTRTSLYTKPGRYADYMLVNAMVRVADFTVVESPEVSDHRALLLSTG</sequence>
<dbReference type="Proteomes" id="UP000295351">
    <property type="component" value="Unassembled WGS sequence"/>
</dbReference>
<keyword evidence="2" id="KW-0269">Exonuclease</keyword>
<comment type="caution">
    <text evidence="2">The sequence shown here is derived from an EMBL/GenBank/DDBJ whole genome shotgun (WGS) entry which is preliminary data.</text>
</comment>
<reference evidence="2 3" key="1">
    <citation type="submission" date="2019-03" db="EMBL/GenBank/DDBJ databases">
        <title>Genomic Encyclopedia of Type Strains, Phase IV (KMG-IV): sequencing the most valuable type-strain genomes for metagenomic binning, comparative biology and taxonomic classification.</title>
        <authorList>
            <person name="Goeker M."/>
        </authorList>
    </citation>
    <scope>NUCLEOTIDE SEQUENCE [LARGE SCALE GENOMIC DNA]</scope>
    <source>
        <strain evidence="2 3">DSM 18401</strain>
    </source>
</reference>
<dbReference type="RefSeq" id="WP_133035379.1">
    <property type="nucleotide sequence ID" value="NZ_BAABEI010000012.1"/>
</dbReference>
<keyword evidence="2" id="KW-0255">Endonuclease</keyword>
<dbReference type="InterPro" id="IPR036691">
    <property type="entry name" value="Endo/exonu/phosph_ase_sf"/>
</dbReference>
<dbReference type="Gene3D" id="3.60.10.10">
    <property type="entry name" value="Endonuclease/exonuclease/phosphatase"/>
    <property type="match status" value="1"/>
</dbReference>
<dbReference type="GO" id="GO:0004527">
    <property type="term" value="F:exonuclease activity"/>
    <property type="evidence" value="ECO:0007669"/>
    <property type="project" value="UniProtKB-KW"/>
</dbReference>
<evidence type="ECO:0000259" key="1">
    <source>
        <dbReference type="Pfam" id="PF03372"/>
    </source>
</evidence>
<keyword evidence="2" id="KW-0378">Hydrolase</keyword>
<dbReference type="EMBL" id="SLVX01000013">
    <property type="protein sequence ID" value="TCN41519.1"/>
    <property type="molecule type" value="Genomic_DNA"/>
</dbReference>
<evidence type="ECO:0000313" key="2">
    <source>
        <dbReference type="EMBL" id="TCN41519.1"/>
    </source>
</evidence>
<gene>
    <name evidence="2" type="ORF">EV665_113108</name>
</gene>
<name>A0A4R2CQE9_SHIGR</name>
<dbReference type="Pfam" id="PF03372">
    <property type="entry name" value="Exo_endo_phos"/>
    <property type="match status" value="1"/>
</dbReference>
<evidence type="ECO:0000313" key="3">
    <source>
        <dbReference type="Proteomes" id="UP000295351"/>
    </source>
</evidence>